<protein>
    <submittedName>
        <fullName evidence="4">Flavin reductase family protein</fullName>
    </submittedName>
</protein>
<dbReference type="InterPro" id="IPR012349">
    <property type="entry name" value="Split_barrel_FMN-bd"/>
</dbReference>
<dbReference type="PANTHER" id="PTHR30466:SF1">
    <property type="entry name" value="FMN REDUCTASE (NADH) RUTF"/>
    <property type="match status" value="1"/>
</dbReference>
<dbReference type="Proteomes" id="UP001152308">
    <property type="component" value="Unassembled WGS sequence"/>
</dbReference>
<sequence>MATTSDARHFSSVSSEAFRAAMADLPAAVSIITTTSAAGVPHGATVSAVTSLSQDPPMLLVCLDEASDTLAALGPGRRFVVHIVSDGLQDTAMAFATKGAAKFDGTDWTYSASGQPLIAGASVVFDCTVESFCVGGDHTIVVGMIHAIEHSADRPPVVYHRWRMRPTIPA</sequence>
<evidence type="ECO:0000313" key="5">
    <source>
        <dbReference type="Proteomes" id="UP001152308"/>
    </source>
</evidence>
<dbReference type="SUPFAM" id="SSF50475">
    <property type="entry name" value="FMN-binding split barrel"/>
    <property type="match status" value="1"/>
</dbReference>
<dbReference type="RefSeq" id="WP_083229324.1">
    <property type="nucleotide sequence ID" value="NZ_CP148027.1"/>
</dbReference>
<evidence type="ECO:0000313" key="4">
    <source>
        <dbReference type="EMBL" id="MDF6103840.1"/>
    </source>
</evidence>
<keyword evidence="2" id="KW-0560">Oxidoreductase</keyword>
<dbReference type="PANTHER" id="PTHR30466">
    <property type="entry name" value="FLAVIN REDUCTASE"/>
    <property type="match status" value="1"/>
</dbReference>
<dbReference type="InterPro" id="IPR050268">
    <property type="entry name" value="NADH-dep_flavin_reductase"/>
</dbReference>
<name>A0ABT6C1N2_9ACTN</name>
<dbReference type="EMBL" id="JAKJLQ010000032">
    <property type="protein sequence ID" value="MDF6103840.1"/>
    <property type="molecule type" value="Genomic_DNA"/>
</dbReference>
<evidence type="ECO:0000256" key="2">
    <source>
        <dbReference type="ARBA" id="ARBA00023002"/>
    </source>
</evidence>
<accession>A0ABT6C1N2</accession>
<keyword evidence="5" id="KW-1185">Reference proteome</keyword>
<organism evidence="4 5">
    <name type="scientific">Gordonia hongkongensis</name>
    <dbReference type="NCBI Taxonomy" id="1701090"/>
    <lineage>
        <taxon>Bacteria</taxon>
        <taxon>Bacillati</taxon>
        <taxon>Actinomycetota</taxon>
        <taxon>Actinomycetes</taxon>
        <taxon>Mycobacteriales</taxon>
        <taxon>Gordoniaceae</taxon>
        <taxon>Gordonia</taxon>
    </lineage>
</organism>
<comment type="similarity">
    <text evidence="1">Belongs to the non-flavoprotein flavin reductase family.</text>
</comment>
<proteinExistence type="inferred from homology"/>
<dbReference type="Pfam" id="PF01613">
    <property type="entry name" value="Flavin_Reduct"/>
    <property type="match status" value="1"/>
</dbReference>
<dbReference type="SMART" id="SM00903">
    <property type="entry name" value="Flavin_Reduct"/>
    <property type="match status" value="1"/>
</dbReference>
<feature type="domain" description="Flavin reductase like" evidence="3">
    <location>
        <begin position="22"/>
        <end position="164"/>
    </location>
</feature>
<reference evidence="4" key="2">
    <citation type="submission" date="2022-01" db="EMBL/GenBank/DDBJ databases">
        <authorList>
            <person name="Sanchez-Suarez J."/>
            <person name="Villamil L."/>
            <person name="Diaz L.E."/>
        </authorList>
    </citation>
    <scope>NUCLEOTIDE SEQUENCE</scope>
    <source>
        <strain evidence="4">EUFUS-Z928</strain>
    </source>
</reference>
<evidence type="ECO:0000256" key="1">
    <source>
        <dbReference type="ARBA" id="ARBA00008898"/>
    </source>
</evidence>
<comment type="caution">
    <text evidence="4">The sequence shown here is derived from an EMBL/GenBank/DDBJ whole genome shotgun (WGS) entry which is preliminary data.</text>
</comment>
<gene>
    <name evidence="4" type="ORF">L2299_22665</name>
</gene>
<dbReference type="Gene3D" id="2.30.110.10">
    <property type="entry name" value="Electron Transport, Fmn-binding Protein, Chain A"/>
    <property type="match status" value="1"/>
</dbReference>
<dbReference type="InterPro" id="IPR002563">
    <property type="entry name" value="Flavin_Rdtase-like_dom"/>
</dbReference>
<evidence type="ECO:0000259" key="3">
    <source>
        <dbReference type="SMART" id="SM00903"/>
    </source>
</evidence>
<reference evidence="4" key="1">
    <citation type="journal article" date="2022" name="Data Brief">
        <title>Draft genome sequence data of Gordonia hongkongensis strain EUFUS-Z928 isolated from the octocoral Eunicea fusca.</title>
        <authorList>
            <person name="Sanchez-Suarez J."/>
            <person name="Diaz L."/>
            <person name="Melo-Bolivar J."/>
            <person name="Villamil L."/>
        </authorList>
    </citation>
    <scope>NUCLEOTIDE SEQUENCE</scope>
    <source>
        <strain evidence="4">EUFUS-Z928</strain>
    </source>
</reference>